<dbReference type="Pfam" id="PF18016">
    <property type="entry name" value="SAM_3"/>
    <property type="match status" value="1"/>
</dbReference>
<dbReference type="PANTHER" id="PTHR11037:SF18">
    <property type="entry name" value="TRANSCRIPTION FACTOR CP2-LIKE PROTEIN 1"/>
    <property type="match status" value="1"/>
</dbReference>
<protein>
    <recommendedName>
        <fullName evidence="9">Grh/CP2 DB domain-containing protein</fullName>
    </recommendedName>
</protein>
<comment type="similarity">
    <text evidence="2">Belongs to the grh/CP2 family. CP2 subfamily.</text>
</comment>
<feature type="domain" description="Grh/CP2 DB" evidence="9">
    <location>
        <begin position="43"/>
        <end position="280"/>
    </location>
</feature>
<evidence type="ECO:0000313" key="11">
    <source>
        <dbReference type="Proteomes" id="UP001214576"/>
    </source>
</evidence>
<dbReference type="InterPro" id="IPR057520">
    <property type="entry name" value="GRHL1/CP2_C"/>
</dbReference>
<evidence type="ECO:0000256" key="2">
    <source>
        <dbReference type="ARBA" id="ARBA00010852"/>
    </source>
</evidence>
<keyword evidence="5" id="KW-0804">Transcription</keyword>
<dbReference type="Pfam" id="PF25416">
    <property type="entry name" value="GRHL1_C"/>
    <property type="match status" value="1"/>
</dbReference>
<keyword evidence="6 7" id="KW-0539">Nucleus</keyword>
<proteinExistence type="inferred from homology"/>
<dbReference type="AlphaFoldDB" id="A0AAD4UFM2"/>
<evidence type="ECO:0000256" key="3">
    <source>
        <dbReference type="ARBA" id="ARBA00023015"/>
    </source>
</evidence>
<evidence type="ECO:0000256" key="1">
    <source>
        <dbReference type="ARBA" id="ARBA00004123"/>
    </source>
</evidence>
<accession>A0AAD4UFM2</accession>
<dbReference type="GO" id="GO:0001228">
    <property type="term" value="F:DNA-binding transcription activator activity, RNA polymerase II-specific"/>
    <property type="evidence" value="ECO:0007669"/>
    <property type="project" value="TreeGrafter"/>
</dbReference>
<keyword evidence="3" id="KW-0805">Transcription regulation</keyword>
<evidence type="ECO:0000256" key="7">
    <source>
        <dbReference type="PROSITE-ProRule" id="PRU01313"/>
    </source>
</evidence>
<comment type="subcellular location">
    <subcellularLocation>
        <location evidence="1 7">Nucleus</location>
    </subcellularLocation>
</comment>
<comment type="caution">
    <text evidence="10">The sequence shown here is derived from an EMBL/GenBank/DDBJ whole genome shotgun (WGS) entry which is preliminary data.</text>
</comment>
<dbReference type="PROSITE" id="PS51968">
    <property type="entry name" value="GRH_CP2_DB"/>
    <property type="match status" value="1"/>
</dbReference>
<dbReference type="InterPro" id="IPR040167">
    <property type="entry name" value="TF_CP2-like"/>
</dbReference>
<dbReference type="GO" id="GO:0005634">
    <property type="term" value="C:nucleus"/>
    <property type="evidence" value="ECO:0007669"/>
    <property type="project" value="UniProtKB-SubCell"/>
</dbReference>
<feature type="region of interest" description="Disordered" evidence="8">
    <location>
        <begin position="221"/>
        <end position="245"/>
    </location>
</feature>
<evidence type="ECO:0000256" key="6">
    <source>
        <dbReference type="ARBA" id="ARBA00023242"/>
    </source>
</evidence>
<dbReference type="Pfam" id="PF04516">
    <property type="entry name" value="CP2"/>
    <property type="match status" value="1"/>
</dbReference>
<dbReference type="InterPro" id="IPR013761">
    <property type="entry name" value="SAM/pointed_sf"/>
</dbReference>
<dbReference type="PANTHER" id="PTHR11037">
    <property type="entry name" value="TRANSCRIPTION FACTOR CP2"/>
    <property type="match status" value="1"/>
</dbReference>
<sequence>MLFWHTQPEHYNQHNPGSYLRDVLALPIFKQEEPQLSPENEARLPPLQYVLCAATSPAVKLHEETLTYLNQGQSYEIRLLENRKLGDFQDLNTKYVKSIIRVVFHDRRLQYTEHQQLEGWRWSRPGDRILDIDIPLSVGILDPRASPTQLNAVEFLWDPSKRASAFIQVHCISTEFTPRKHGGEKGVPFRVQIDTFKQSENGEYTEHLHSASCQIKVFKPKGADRKQKTDREKMEKRTAQEKEKYQPSYETTILSECSPWPDVVYQVNSASSPSYNGSPNSFGLGEGYVHPLSFVVCKLTTEATSPLVTSSAKAQTVLIPSNSSPTHPVEALPVGSDVSGCGGALATCFRTGADLLKMSRDDLVQICGPADGIRLFNAIKGRNVRPKMTIYVCQELEQSRMPLQQKRDGSGDPNLCVLQLGVVCAVEEGEGQPLSLLLSVYHAIFLEELTALELIEKIANLYSISPQHIHRVYRQGPTGIHVVVSNEMVQNFQDESCFILSTLKAESNDGYHVILKCGL</sequence>
<keyword evidence="11" id="KW-1185">Reference proteome</keyword>
<dbReference type="SUPFAM" id="SSF47769">
    <property type="entry name" value="SAM/Pointed domain"/>
    <property type="match status" value="1"/>
</dbReference>
<keyword evidence="4 7" id="KW-0238">DNA-binding</keyword>
<gene>
    <name evidence="10" type="ORF">MG293_004542</name>
</gene>
<dbReference type="Proteomes" id="UP001214576">
    <property type="component" value="Unassembled WGS sequence"/>
</dbReference>
<evidence type="ECO:0000259" key="9">
    <source>
        <dbReference type="PROSITE" id="PS51968"/>
    </source>
</evidence>
<dbReference type="InterPro" id="IPR041418">
    <property type="entry name" value="SAM_3"/>
</dbReference>
<evidence type="ECO:0000256" key="5">
    <source>
        <dbReference type="ARBA" id="ARBA00023163"/>
    </source>
</evidence>
<organism evidence="10 11">
    <name type="scientific">Ovis ammon polii</name>
    <dbReference type="NCBI Taxonomy" id="230172"/>
    <lineage>
        <taxon>Eukaryota</taxon>
        <taxon>Metazoa</taxon>
        <taxon>Chordata</taxon>
        <taxon>Craniata</taxon>
        <taxon>Vertebrata</taxon>
        <taxon>Euteleostomi</taxon>
        <taxon>Mammalia</taxon>
        <taxon>Eutheria</taxon>
        <taxon>Laurasiatheria</taxon>
        <taxon>Artiodactyla</taxon>
        <taxon>Ruminantia</taxon>
        <taxon>Pecora</taxon>
        <taxon>Bovidae</taxon>
        <taxon>Caprinae</taxon>
        <taxon>Ovis</taxon>
    </lineage>
</organism>
<dbReference type="EMBL" id="JAKZEL010000004">
    <property type="protein sequence ID" value="KAI4544276.1"/>
    <property type="molecule type" value="Genomic_DNA"/>
</dbReference>
<name>A0AAD4UFM2_OVIAM</name>
<evidence type="ECO:0000256" key="4">
    <source>
        <dbReference type="ARBA" id="ARBA00023125"/>
    </source>
</evidence>
<reference evidence="10" key="1">
    <citation type="submission" date="2022-03" db="EMBL/GenBank/DDBJ databases">
        <title>Genomic analyses of argali, domestic sheep and their hybrids provide insights into chromosomal evolution, heterosis and genetic basis of agronomic traits.</title>
        <authorList>
            <person name="Li M."/>
        </authorList>
    </citation>
    <scope>NUCLEOTIDE SEQUENCE</scope>
    <source>
        <strain evidence="10">CAU-MHL-2022a</strain>
        <tissue evidence="10">Skin</tissue>
    </source>
</reference>
<dbReference type="GO" id="GO:0000978">
    <property type="term" value="F:RNA polymerase II cis-regulatory region sequence-specific DNA binding"/>
    <property type="evidence" value="ECO:0007669"/>
    <property type="project" value="TreeGrafter"/>
</dbReference>
<evidence type="ECO:0000313" key="10">
    <source>
        <dbReference type="EMBL" id="KAI4544276.1"/>
    </source>
</evidence>
<dbReference type="InterPro" id="IPR007604">
    <property type="entry name" value="CP2"/>
</dbReference>
<evidence type="ECO:0000256" key="8">
    <source>
        <dbReference type="SAM" id="MobiDB-lite"/>
    </source>
</evidence>